<keyword evidence="1" id="KW-1133">Transmembrane helix</keyword>
<accession>A0AAD4MNB0</accession>
<proteinExistence type="predicted"/>
<organism evidence="2 3">
    <name type="scientific">Ditylenchus destructor</name>
    <dbReference type="NCBI Taxonomy" id="166010"/>
    <lineage>
        <taxon>Eukaryota</taxon>
        <taxon>Metazoa</taxon>
        <taxon>Ecdysozoa</taxon>
        <taxon>Nematoda</taxon>
        <taxon>Chromadorea</taxon>
        <taxon>Rhabditida</taxon>
        <taxon>Tylenchina</taxon>
        <taxon>Tylenchomorpha</taxon>
        <taxon>Sphaerularioidea</taxon>
        <taxon>Anguinidae</taxon>
        <taxon>Anguininae</taxon>
        <taxon>Ditylenchus</taxon>
    </lineage>
</organism>
<sequence length="247" mass="28187">MENLSDKELKSFLALAKGKVLGQSLDMNDMNVIENLTSTHALNLETAIDNLTMSDENQDGAKRLIKAFQGMDNIEKIVKESVDDDKVLFQTCLQKCRLHTMERVLSQVSSSALIDFIREEVKKFPNNHPIELEMGLLPIVFVLSPIVAMLLWVTNHQSTTARNSNWQLSDDIFIRIGARSMQASLVLLGMFPMVNAILIIAFIKPYRMFFVQLYQQIRIPRICKNRSNAVEALPLRRIDDTFSQTRD</sequence>
<name>A0AAD4MNB0_9BILA</name>
<keyword evidence="1" id="KW-0472">Membrane</keyword>
<feature type="transmembrane region" description="Helical" evidence="1">
    <location>
        <begin position="183"/>
        <end position="203"/>
    </location>
</feature>
<feature type="transmembrane region" description="Helical" evidence="1">
    <location>
        <begin position="132"/>
        <end position="153"/>
    </location>
</feature>
<dbReference type="AlphaFoldDB" id="A0AAD4MNB0"/>
<evidence type="ECO:0000313" key="3">
    <source>
        <dbReference type="Proteomes" id="UP001201812"/>
    </source>
</evidence>
<dbReference type="EMBL" id="JAKKPZ010000369">
    <property type="protein sequence ID" value="KAI1695834.1"/>
    <property type="molecule type" value="Genomic_DNA"/>
</dbReference>
<keyword evidence="1" id="KW-0812">Transmembrane</keyword>
<reference evidence="2" key="1">
    <citation type="submission" date="2022-01" db="EMBL/GenBank/DDBJ databases">
        <title>Genome Sequence Resource for Two Populations of Ditylenchus destructor, the Migratory Endoparasitic Phytonematode.</title>
        <authorList>
            <person name="Zhang H."/>
            <person name="Lin R."/>
            <person name="Xie B."/>
        </authorList>
    </citation>
    <scope>NUCLEOTIDE SEQUENCE</scope>
    <source>
        <strain evidence="2">BazhouSP</strain>
    </source>
</reference>
<dbReference type="Proteomes" id="UP001201812">
    <property type="component" value="Unassembled WGS sequence"/>
</dbReference>
<evidence type="ECO:0000313" key="2">
    <source>
        <dbReference type="EMBL" id="KAI1695834.1"/>
    </source>
</evidence>
<protein>
    <submittedName>
        <fullName evidence="2">Uncharacterized protein</fullName>
    </submittedName>
</protein>
<gene>
    <name evidence="2" type="ORF">DdX_19370</name>
</gene>
<comment type="caution">
    <text evidence="2">The sequence shown here is derived from an EMBL/GenBank/DDBJ whole genome shotgun (WGS) entry which is preliminary data.</text>
</comment>
<evidence type="ECO:0000256" key="1">
    <source>
        <dbReference type="SAM" id="Phobius"/>
    </source>
</evidence>
<keyword evidence="3" id="KW-1185">Reference proteome</keyword>